<keyword evidence="1" id="KW-0479">Metal-binding</keyword>
<accession>A0A1F7UPR6</accession>
<proteinExistence type="predicted"/>
<protein>
    <recommendedName>
        <fullName evidence="5">Ribulose-phosphate 3-epimerase</fullName>
    </recommendedName>
</protein>
<organism evidence="3 4">
    <name type="scientific">Candidatus Uhrbacteria bacterium RIFCSPLOWO2_01_FULL_47_25</name>
    <dbReference type="NCBI Taxonomy" id="1802402"/>
    <lineage>
        <taxon>Bacteria</taxon>
        <taxon>Candidatus Uhriibacteriota</taxon>
    </lineage>
</organism>
<evidence type="ECO:0000313" key="4">
    <source>
        <dbReference type="Proteomes" id="UP000176846"/>
    </source>
</evidence>
<dbReference type="PANTHER" id="PTHR11749">
    <property type="entry name" value="RIBULOSE-5-PHOSPHATE-3-EPIMERASE"/>
    <property type="match status" value="1"/>
</dbReference>
<dbReference type="InterPro" id="IPR011060">
    <property type="entry name" value="RibuloseP-bd_barrel"/>
</dbReference>
<comment type="caution">
    <text evidence="3">The sequence shown here is derived from an EMBL/GenBank/DDBJ whole genome shotgun (WGS) entry which is preliminary data.</text>
</comment>
<evidence type="ECO:0000256" key="2">
    <source>
        <dbReference type="ARBA" id="ARBA00023235"/>
    </source>
</evidence>
<dbReference type="SUPFAM" id="SSF51366">
    <property type="entry name" value="Ribulose-phoshate binding barrel"/>
    <property type="match status" value="1"/>
</dbReference>
<dbReference type="Proteomes" id="UP000176846">
    <property type="component" value="Unassembled WGS sequence"/>
</dbReference>
<dbReference type="GO" id="GO:0046872">
    <property type="term" value="F:metal ion binding"/>
    <property type="evidence" value="ECO:0007669"/>
    <property type="project" value="UniProtKB-KW"/>
</dbReference>
<evidence type="ECO:0000313" key="3">
    <source>
        <dbReference type="EMBL" id="OGL80303.1"/>
    </source>
</evidence>
<dbReference type="Pfam" id="PF00834">
    <property type="entry name" value="Ribul_P_3_epim"/>
    <property type="match status" value="1"/>
</dbReference>
<dbReference type="EMBL" id="MGEK01000039">
    <property type="protein sequence ID" value="OGL80303.1"/>
    <property type="molecule type" value="Genomic_DNA"/>
</dbReference>
<dbReference type="GO" id="GO:0005975">
    <property type="term" value="P:carbohydrate metabolic process"/>
    <property type="evidence" value="ECO:0007669"/>
    <property type="project" value="InterPro"/>
</dbReference>
<dbReference type="NCBIfam" id="NF004076">
    <property type="entry name" value="PRK05581.1-4"/>
    <property type="match status" value="1"/>
</dbReference>
<dbReference type="AlphaFoldDB" id="A0A1F7UPR6"/>
<dbReference type="CDD" id="cd00429">
    <property type="entry name" value="RPE"/>
    <property type="match status" value="1"/>
</dbReference>
<name>A0A1F7UPR6_9BACT</name>
<keyword evidence="2" id="KW-0413">Isomerase</keyword>
<evidence type="ECO:0000256" key="1">
    <source>
        <dbReference type="ARBA" id="ARBA00022723"/>
    </source>
</evidence>
<dbReference type="InterPro" id="IPR013785">
    <property type="entry name" value="Aldolase_TIM"/>
</dbReference>
<dbReference type="GO" id="GO:0016857">
    <property type="term" value="F:racemase and epimerase activity, acting on carbohydrates and derivatives"/>
    <property type="evidence" value="ECO:0007669"/>
    <property type="project" value="InterPro"/>
</dbReference>
<dbReference type="InterPro" id="IPR000056">
    <property type="entry name" value="Ribul_P_3_epim-like"/>
</dbReference>
<sequence>MGTSATRSYTLTASLICANMLELGEEIKRLEKGGIESLHFDVMDALFVPRYGLHPEMLAEIRSITSLPIHVHAMVEDIEPYIETFVKAGATTIMPHVESHRHLHRALKKIRDAGANAGAALNLATPLNVLDYVLDDIQVVMLMAINPGIVGHKLIPRVLDKISDLKKKFAGRAIEIEIDGGVTPESAPEMVRRGATRLVCGSSTIFKQGENVAERIKDLQETIDANLK</sequence>
<reference evidence="3 4" key="1">
    <citation type="journal article" date="2016" name="Nat. Commun.">
        <title>Thousands of microbial genomes shed light on interconnected biogeochemical processes in an aquifer system.</title>
        <authorList>
            <person name="Anantharaman K."/>
            <person name="Brown C.T."/>
            <person name="Hug L.A."/>
            <person name="Sharon I."/>
            <person name="Castelle C.J."/>
            <person name="Probst A.J."/>
            <person name="Thomas B.C."/>
            <person name="Singh A."/>
            <person name="Wilkins M.J."/>
            <person name="Karaoz U."/>
            <person name="Brodie E.L."/>
            <person name="Williams K.H."/>
            <person name="Hubbard S.S."/>
            <person name="Banfield J.F."/>
        </authorList>
    </citation>
    <scope>NUCLEOTIDE SEQUENCE [LARGE SCALE GENOMIC DNA]</scope>
</reference>
<dbReference type="Gene3D" id="3.20.20.70">
    <property type="entry name" value="Aldolase class I"/>
    <property type="match status" value="1"/>
</dbReference>
<gene>
    <name evidence="3" type="ORF">A2936_02960</name>
</gene>
<evidence type="ECO:0008006" key="5">
    <source>
        <dbReference type="Google" id="ProtNLM"/>
    </source>
</evidence>